<protein>
    <submittedName>
        <fullName evidence="2">Uncharacterized protein</fullName>
    </submittedName>
</protein>
<organism evidence="1 2">
    <name type="scientific">Romanomermis culicivorax</name>
    <name type="common">Nematode worm</name>
    <dbReference type="NCBI Taxonomy" id="13658"/>
    <lineage>
        <taxon>Eukaryota</taxon>
        <taxon>Metazoa</taxon>
        <taxon>Ecdysozoa</taxon>
        <taxon>Nematoda</taxon>
        <taxon>Enoplea</taxon>
        <taxon>Dorylaimia</taxon>
        <taxon>Mermithida</taxon>
        <taxon>Mermithoidea</taxon>
        <taxon>Mermithidae</taxon>
        <taxon>Romanomermis</taxon>
    </lineage>
</organism>
<accession>A0A915IK93</accession>
<sequence length="232" mass="26485">MNALQPRSMFDDPKLLQAAVTLAMKSGLTDRLIELLNFPVSPMSKLAVRDGLQYKTDTALPPFPHEASPCSTAEYAYVNDLLLHHAQNFNPATPTAFYNCMWYGPNSNPRTHLTEWMNSIPEREPSFASDPRTYVCNWFALGLIIFDEEFHMETALEQIDIDQSHYTANPHSRFHFYSTFLNIIDFQNRFSFSALVYAYPLPTTALVHTLTAEAHRRGTAGSPNFSHRHRAR</sequence>
<proteinExistence type="predicted"/>
<reference evidence="2" key="1">
    <citation type="submission" date="2022-11" db="UniProtKB">
        <authorList>
            <consortium name="WormBaseParasite"/>
        </authorList>
    </citation>
    <scope>IDENTIFICATION</scope>
</reference>
<evidence type="ECO:0000313" key="2">
    <source>
        <dbReference type="WBParaSite" id="nRc.2.0.1.t14240-RA"/>
    </source>
</evidence>
<dbReference type="WBParaSite" id="nRc.2.0.1.t14240-RA">
    <property type="protein sequence ID" value="nRc.2.0.1.t14240-RA"/>
    <property type="gene ID" value="nRc.2.0.1.g14240"/>
</dbReference>
<evidence type="ECO:0000313" key="1">
    <source>
        <dbReference type="Proteomes" id="UP000887565"/>
    </source>
</evidence>
<dbReference type="Proteomes" id="UP000887565">
    <property type="component" value="Unplaced"/>
</dbReference>
<dbReference type="AlphaFoldDB" id="A0A915IK93"/>
<keyword evidence="1" id="KW-1185">Reference proteome</keyword>
<name>A0A915IK93_ROMCU</name>